<feature type="transmembrane region" description="Helical" evidence="12">
    <location>
        <begin position="790"/>
        <end position="814"/>
    </location>
</feature>
<evidence type="ECO:0000256" key="5">
    <source>
        <dbReference type="ARBA" id="ARBA00022692"/>
    </source>
</evidence>
<dbReference type="InterPro" id="IPR003591">
    <property type="entry name" value="Leu-rich_rpt_typical-subtyp"/>
</dbReference>
<dbReference type="SMART" id="SM00365">
    <property type="entry name" value="LRR_SD22"/>
    <property type="match status" value="7"/>
</dbReference>
<dbReference type="FunFam" id="3.80.10.10:FF:000275">
    <property type="entry name" value="Leucine-rich repeat receptor-like protein kinase"/>
    <property type="match status" value="1"/>
</dbReference>
<dbReference type="AlphaFoldDB" id="A0A5D2W3Z6"/>
<proteinExistence type="inferred from homology"/>
<dbReference type="FunFam" id="3.80.10.10:FF:000383">
    <property type="entry name" value="Leucine-rich repeat receptor protein kinase EMS1"/>
    <property type="match status" value="1"/>
</dbReference>
<evidence type="ECO:0000313" key="17">
    <source>
        <dbReference type="Proteomes" id="UP000323597"/>
    </source>
</evidence>
<dbReference type="Pfam" id="PF23598">
    <property type="entry name" value="LRR_14"/>
    <property type="match status" value="1"/>
</dbReference>
<evidence type="ECO:0000256" key="1">
    <source>
        <dbReference type="ARBA" id="ARBA00004251"/>
    </source>
</evidence>
<dbReference type="GO" id="GO:0051707">
    <property type="term" value="P:response to other organism"/>
    <property type="evidence" value="ECO:0007669"/>
    <property type="project" value="UniProtKB-ARBA"/>
</dbReference>
<dbReference type="InterPro" id="IPR032675">
    <property type="entry name" value="LRR_dom_sf"/>
</dbReference>
<dbReference type="PROSITE" id="PS51450">
    <property type="entry name" value="LRR"/>
    <property type="match status" value="1"/>
</dbReference>
<dbReference type="Pfam" id="PF08263">
    <property type="entry name" value="LRRNT_2"/>
    <property type="match status" value="1"/>
</dbReference>
<evidence type="ECO:0000256" key="3">
    <source>
        <dbReference type="ARBA" id="ARBA00022475"/>
    </source>
</evidence>
<dbReference type="PRINTS" id="PR00019">
    <property type="entry name" value="LEURICHRPT"/>
</dbReference>
<comment type="similarity">
    <text evidence="2">Belongs to the RLP family.</text>
</comment>
<evidence type="ECO:0000259" key="15">
    <source>
        <dbReference type="Pfam" id="PF23598"/>
    </source>
</evidence>
<evidence type="ECO:0000256" key="6">
    <source>
        <dbReference type="ARBA" id="ARBA00022729"/>
    </source>
</evidence>
<dbReference type="FunFam" id="3.80.10.10:FF:000453">
    <property type="entry name" value="Leucine-rich receptor-like protein kinase family protein"/>
    <property type="match status" value="1"/>
</dbReference>
<evidence type="ECO:0000256" key="12">
    <source>
        <dbReference type="SAM" id="Phobius"/>
    </source>
</evidence>
<keyword evidence="6 13" id="KW-0732">Signal</keyword>
<keyword evidence="4" id="KW-0433">Leucine-rich repeat</keyword>
<evidence type="ECO:0000256" key="13">
    <source>
        <dbReference type="SAM" id="SignalP"/>
    </source>
</evidence>
<evidence type="ECO:0000259" key="14">
    <source>
        <dbReference type="Pfam" id="PF08263"/>
    </source>
</evidence>
<dbReference type="PANTHER" id="PTHR27004:SF208">
    <property type="entry name" value="LRR RECEPTOR-LIKE SERINE_THREONINE-PROTEIN KINASE GSO2"/>
    <property type="match status" value="1"/>
</dbReference>
<dbReference type="GO" id="GO:0005886">
    <property type="term" value="C:plasma membrane"/>
    <property type="evidence" value="ECO:0007669"/>
    <property type="project" value="UniProtKB-SubCell"/>
</dbReference>
<reference evidence="16 17" key="1">
    <citation type="submission" date="2019-07" db="EMBL/GenBank/DDBJ databases">
        <title>WGS assembly of Gossypium mustelinum.</title>
        <authorList>
            <person name="Chen Z.J."/>
            <person name="Sreedasyam A."/>
            <person name="Ando A."/>
            <person name="Song Q."/>
            <person name="De L."/>
            <person name="Hulse-Kemp A."/>
            <person name="Ding M."/>
            <person name="Ye W."/>
            <person name="Kirkbride R."/>
            <person name="Jenkins J."/>
            <person name="Plott C."/>
            <person name="Lovell J."/>
            <person name="Lin Y.-M."/>
            <person name="Vaughn R."/>
            <person name="Liu B."/>
            <person name="Li W."/>
            <person name="Simpson S."/>
            <person name="Scheffler B."/>
            <person name="Saski C."/>
            <person name="Grover C."/>
            <person name="Hu G."/>
            <person name="Conover J."/>
            <person name="Carlson J."/>
            <person name="Shu S."/>
            <person name="Boston L."/>
            <person name="Williams M."/>
            <person name="Peterson D."/>
            <person name="Mcgee K."/>
            <person name="Jones D."/>
            <person name="Wendel J."/>
            <person name="Stelly D."/>
            <person name="Grimwood J."/>
            <person name="Schmutz J."/>
        </authorList>
    </citation>
    <scope>NUCLEOTIDE SEQUENCE [LARGE SCALE GENOMIC DNA]</scope>
    <source>
        <strain evidence="16">1408120.09</strain>
    </source>
</reference>
<dbReference type="Proteomes" id="UP000323597">
    <property type="component" value="Chromosome D01"/>
</dbReference>
<name>A0A5D2W3Z6_GOSMU</name>
<sequence>MGNTGFSLALMMAVLLLHFVALFSTKTTTNISTDQSALLALKAHIISDPQKMLKTNWSIATSFCNWVGVTCGSRHQKVIALNLSSMLLTGIVPPQIGNLSFLTSLDLTNNSFHGSLPIQLTNLRRLKLINLVLNNFYGEIPSWFDSFPKLQYLSLSANNFVGQIPSDMFERLPRLQVLYLDGNKLSGKIPSGLFKCKELEYISLAFNSLEGFLPKEIGELTMLELLFLQENQIEGVIPYEIGDLLNLEELVISNNMFKGRIFPSISNLTRLRFLNLVSNSLTGVIPQQIGNLARLKYLYLSYNSLTGLLNLEELMISNNLLEGHISPSISNLTRLRLLNLFKNSLTGVIPQQIDNLTQLRFLYLSDNSLTGVIPHEIGSLFSLEELTISRNLLKGHLSPIINNLKRLKILSLFSNSLTVIDFAGSIPITLGNLRYLKALDISNNDLSSTLSSSKSSFLSALANCSDLAFLSFARNPLISGYLPTSIGNLSVSLLYFDASSCSISGTIPGEIGNWNPNNKLRYLALNENQLEGILPLSLINCSELVLLDVANNNLSDTFPHWLGMLPKLQALILRSNRFHGSIQVSSTTFSFSRLQIVDLSHNDFTGLLPTEFFQNLKALKEVVGHEYDLFSYSVLLTIKGLELEYIIKALMPIFTCIDLSDNGFHGEIPKAVGELRLLHALNLSHNSLTGPIPPSFGNLSALESLDLSFNKLSGRIPSQLTNLTFLEVLRFSNNNLVGPIPSGKQFDTFEDDSYLGNLGLCGLPLSKECNNDEIHEPVQDEEDNGNGIAFIWKLAMMGYGCGMVLGISMAYIVFTTGRPWWLVRMIERDLRNKVSSWFGKKRK</sequence>
<dbReference type="InterPro" id="IPR001611">
    <property type="entry name" value="Leu-rich_rpt"/>
</dbReference>
<dbReference type="GO" id="GO:0006952">
    <property type="term" value="P:defense response"/>
    <property type="evidence" value="ECO:0007669"/>
    <property type="project" value="UniProtKB-ARBA"/>
</dbReference>
<keyword evidence="9 12" id="KW-0472">Membrane</keyword>
<keyword evidence="3" id="KW-1003">Cell membrane</keyword>
<dbReference type="Pfam" id="PF00560">
    <property type="entry name" value="LRR_1"/>
    <property type="match status" value="3"/>
</dbReference>
<dbReference type="GO" id="GO:0009791">
    <property type="term" value="P:post-embryonic development"/>
    <property type="evidence" value="ECO:0007669"/>
    <property type="project" value="UniProtKB-ARBA"/>
</dbReference>
<dbReference type="FunFam" id="3.80.10.10:FF:000095">
    <property type="entry name" value="LRR receptor-like serine/threonine-protein kinase GSO1"/>
    <property type="match status" value="1"/>
</dbReference>
<evidence type="ECO:0000256" key="10">
    <source>
        <dbReference type="ARBA" id="ARBA00023170"/>
    </source>
</evidence>
<dbReference type="SUPFAM" id="SSF52047">
    <property type="entry name" value="RNI-like"/>
    <property type="match status" value="2"/>
</dbReference>
<keyword evidence="8 12" id="KW-1133">Transmembrane helix</keyword>
<gene>
    <name evidence="16" type="ORF">E1A91_D01G057400v1</name>
</gene>
<accession>A0A5D2W3Z6</accession>
<keyword evidence="5 12" id="KW-0812">Transmembrane</keyword>
<evidence type="ECO:0000256" key="8">
    <source>
        <dbReference type="ARBA" id="ARBA00022989"/>
    </source>
</evidence>
<dbReference type="InterPro" id="IPR013210">
    <property type="entry name" value="LRR_N_plant-typ"/>
</dbReference>
<keyword evidence="11" id="KW-0325">Glycoprotein</keyword>
<evidence type="ECO:0000256" key="2">
    <source>
        <dbReference type="ARBA" id="ARBA00009592"/>
    </source>
</evidence>
<evidence type="ECO:0000256" key="9">
    <source>
        <dbReference type="ARBA" id="ARBA00023136"/>
    </source>
</evidence>
<dbReference type="Gene3D" id="3.80.10.10">
    <property type="entry name" value="Ribonuclease Inhibitor"/>
    <property type="match status" value="3"/>
</dbReference>
<keyword evidence="7" id="KW-0677">Repeat</keyword>
<keyword evidence="17" id="KW-1185">Reference proteome</keyword>
<dbReference type="EMBL" id="CM017649">
    <property type="protein sequence ID" value="TYI96243.1"/>
    <property type="molecule type" value="Genomic_DNA"/>
</dbReference>
<feature type="domain" description="Disease resistance R13L4/SHOC-2-like LRR" evidence="15">
    <location>
        <begin position="325"/>
        <end position="619"/>
    </location>
</feature>
<evidence type="ECO:0000256" key="4">
    <source>
        <dbReference type="ARBA" id="ARBA00022614"/>
    </source>
</evidence>
<dbReference type="InterPro" id="IPR055414">
    <property type="entry name" value="LRR_R13L4/SHOC2-like"/>
</dbReference>
<feature type="domain" description="Leucine-rich repeat-containing N-terminal plant-type" evidence="14">
    <location>
        <begin position="32"/>
        <end position="71"/>
    </location>
</feature>
<organism evidence="16 17">
    <name type="scientific">Gossypium mustelinum</name>
    <name type="common">Cotton</name>
    <name type="synonym">Gossypium caicoense</name>
    <dbReference type="NCBI Taxonomy" id="34275"/>
    <lineage>
        <taxon>Eukaryota</taxon>
        <taxon>Viridiplantae</taxon>
        <taxon>Streptophyta</taxon>
        <taxon>Embryophyta</taxon>
        <taxon>Tracheophyta</taxon>
        <taxon>Spermatophyta</taxon>
        <taxon>Magnoliopsida</taxon>
        <taxon>eudicotyledons</taxon>
        <taxon>Gunneridae</taxon>
        <taxon>Pentapetalae</taxon>
        <taxon>rosids</taxon>
        <taxon>malvids</taxon>
        <taxon>Malvales</taxon>
        <taxon>Malvaceae</taxon>
        <taxon>Malvoideae</taxon>
        <taxon>Gossypium</taxon>
    </lineage>
</organism>
<dbReference type="PANTHER" id="PTHR27004">
    <property type="entry name" value="RECEPTOR-LIKE PROTEIN 12 ISOFORM X1"/>
    <property type="match status" value="1"/>
</dbReference>
<feature type="signal peptide" evidence="13">
    <location>
        <begin position="1"/>
        <end position="22"/>
    </location>
</feature>
<keyword evidence="10" id="KW-0675">Receptor</keyword>
<dbReference type="Pfam" id="PF13855">
    <property type="entry name" value="LRR_8"/>
    <property type="match status" value="2"/>
</dbReference>
<protein>
    <submittedName>
        <fullName evidence="16">Uncharacterized protein</fullName>
    </submittedName>
</protein>
<dbReference type="SMART" id="SM00369">
    <property type="entry name" value="LRR_TYP"/>
    <property type="match status" value="12"/>
</dbReference>
<feature type="chain" id="PRO_5022890131" evidence="13">
    <location>
        <begin position="23"/>
        <end position="843"/>
    </location>
</feature>
<evidence type="ECO:0000313" key="16">
    <source>
        <dbReference type="EMBL" id="TYI96243.1"/>
    </source>
</evidence>
<comment type="subcellular location">
    <subcellularLocation>
        <location evidence="1">Cell membrane</location>
        <topology evidence="1">Single-pass type I membrane protein</topology>
    </subcellularLocation>
</comment>
<evidence type="ECO:0000256" key="11">
    <source>
        <dbReference type="ARBA" id="ARBA00023180"/>
    </source>
</evidence>
<evidence type="ECO:0000256" key="7">
    <source>
        <dbReference type="ARBA" id="ARBA00022737"/>
    </source>
</evidence>